<protein>
    <submittedName>
        <fullName evidence="3">Uncharacterized protein</fullName>
    </submittedName>
</protein>
<keyword evidence="4" id="KW-1185">Reference proteome</keyword>
<sequence length="257" mass="26097">MALGSVLLGLSLVGSPTTSSRRLERVPPASCTPTPAASSSKSTPRASDRTRTTRPPAGRRSPNRSLANLSAAPLPARARVRRSAALLALSLPLLATGAALVVLRTRSFDRQVGSCAIGPTQPLCSEPAIVAHAHYAAAGAGLVAAGLGLVAAGVTAAVPVTRRVWLAEAIVGGATLILGAVWLTAESATYPRGLGEDYVARVEPWFARRAVAASLLGAGLGLTLGAGVGLLPPSCAARRSTWRPTLIPLGLGVTGRF</sequence>
<evidence type="ECO:0000256" key="1">
    <source>
        <dbReference type="SAM" id="MobiDB-lite"/>
    </source>
</evidence>
<keyword evidence="2" id="KW-0812">Transmembrane</keyword>
<reference evidence="3" key="1">
    <citation type="submission" date="2022-11" db="EMBL/GenBank/DDBJ databases">
        <title>Minimal conservation of predation-associated metabolite biosynthetic gene clusters underscores biosynthetic potential of Myxococcota including descriptions for ten novel species: Archangium lansinium sp. nov., Myxococcus landrumus sp. nov., Nannocystis bai.</title>
        <authorList>
            <person name="Ahearne A."/>
            <person name="Stevens C."/>
            <person name="Phillips K."/>
        </authorList>
    </citation>
    <scope>NUCLEOTIDE SEQUENCE</scope>
    <source>
        <strain evidence="3">Na p29</strain>
    </source>
</reference>
<accession>A0A9X3EU89</accession>
<dbReference type="EMBL" id="JAPNKE010000002">
    <property type="protein sequence ID" value="MCY1006696.1"/>
    <property type="molecule type" value="Genomic_DNA"/>
</dbReference>
<evidence type="ECO:0000313" key="3">
    <source>
        <dbReference type="EMBL" id="MCY1006696.1"/>
    </source>
</evidence>
<dbReference type="RefSeq" id="WP_267769019.1">
    <property type="nucleotide sequence ID" value="NZ_JAPNKE010000002.1"/>
</dbReference>
<comment type="caution">
    <text evidence="3">The sequence shown here is derived from an EMBL/GenBank/DDBJ whole genome shotgun (WGS) entry which is preliminary data.</text>
</comment>
<feature type="region of interest" description="Disordered" evidence="1">
    <location>
        <begin position="15"/>
        <end position="70"/>
    </location>
</feature>
<organism evidence="3 4">
    <name type="scientific">Nannocystis pusilla</name>
    <dbReference type="NCBI Taxonomy" id="889268"/>
    <lineage>
        <taxon>Bacteria</taxon>
        <taxon>Pseudomonadati</taxon>
        <taxon>Myxococcota</taxon>
        <taxon>Polyangia</taxon>
        <taxon>Nannocystales</taxon>
        <taxon>Nannocystaceae</taxon>
        <taxon>Nannocystis</taxon>
    </lineage>
</organism>
<keyword evidence="2" id="KW-1133">Transmembrane helix</keyword>
<evidence type="ECO:0000256" key="2">
    <source>
        <dbReference type="SAM" id="Phobius"/>
    </source>
</evidence>
<keyword evidence="2" id="KW-0472">Membrane</keyword>
<feature type="transmembrane region" description="Helical" evidence="2">
    <location>
        <begin position="135"/>
        <end position="158"/>
    </location>
</feature>
<name>A0A9X3EU89_9BACT</name>
<gene>
    <name evidence="3" type="ORF">OV079_14275</name>
</gene>
<feature type="transmembrane region" description="Helical" evidence="2">
    <location>
        <begin position="84"/>
        <end position="103"/>
    </location>
</feature>
<dbReference type="AlphaFoldDB" id="A0A9X3EU89"/>
<feature type="transmembrane region" description="Helical" evidence="2">
    <location>
        <begin position="206"/>
        <end position="231"/>
    </location>
</feature>
<feature type="compositionally biased region" description="Low complexity" evidence="1">
    <location>
        <begin position="27"/>
        <end position="45"/>
    </location>
</feature>
<evidence type="ECO:0000313" key="4">
    <source>
        <dbReference type="Proteomes" id="UP001150924"/>
    </source>
</evidence>
<dbReference type="Proteomes" id="UP001150924">
    <property type="component" value="Unassembled WGS sequence"/>
</dbReference>
<feature type="transmembrane region" description="Helical" evidence="2">
    <location>
        <begin position="164"/>
        <end position="185"/>
    </location>
</feature>
<proteinExistence type="predicted"/>
<feature type="compositionally biased region" description="Low complexity" evidence="1">
    <location>
        <begin position="53"/>
        <end position="70"/>
    </location>
</feature>